<organism evidence="1 2">
    <name type="scientific">Brachionus plicatilis</name>
    <name type="common">Marine rotifer</name>
    <name type="synonym">Brachionus muelleri</name>
    <dbReference type="NCBI Taxonomy" id="10195"/>
    <lineage>
        <taxon>Eukaryota</taxon>
        <taxon>Metazoa</taxon>
        <taxon>Spiralia</taxon>
        <taxon>Gnathifera</taxon>
        <taxon>Rotifera</taxon>
        <taxon>Eurotatoria</taxon>
        <taxon>Monogononta</taxon>
        <taxon>Pseudotrocha</taxon>
        <taxon>Ploima</taxon>
        <taxon>Brachionidae</taxon>
        <taxon>Brachionus</taxon>
    </lineage>
</organism>
<dbReference type="AlphaFoldDB" id="A0A3M7P2U9"/>
<sequence length="66" mass="8033">MEKDDIFILRSERFKMKLKQNLNFDYLLPDDKIFPRLKASHTTYLKIINGCETVKRNTLFPWQIEK</sequence>
<comment type="caution">
    <text evidence="1">The sequence shown here is derived from an EMBL/GenBank/DDBJ whole genome shotgun (WGS) entry which is preliminary data.</text>
</comment>
<dbReference type="EMBL" id="REGN01013941">
    <property type="protein sequence ID" value="RMZ93269.1"/>
    <property type="molecule type" value="Genomic_DNA"/>
</dbReference>
<name>A0A3M7P2U9_BRAPC</name>
<protein>
    <submittedName>
        <fullName evidence="1">Uncharacterized protein</fullName>
    </submittedName>
</protein>
<reference evidence="1 2" key="1">
    <citation type="journal article" date="2018" name="Sci. Rep.">
        <title>Genomic signatures of local adaptation to the degree of environmental predictability in rotifers.</title>
        <authorList>
            <person name="Franch-Gras L."/>
            <person name="Hahn C."/>
            <person name="Garcia-Roger E.M."/>
            <person name="Carmona M.J."/>
            <person name="Serra M."/>
            <person name="Gomez A."/>
        </authorList>
    </citation>
    <scope>NUCLEOTIDE SEQUENCE [LARGE SCALE GENOMIC DNA]</scope>
    <source>
        <strain evidence="1">HYR1</strain>
    </source>
</reference>
<gene>
    <name evidence="1" type="ORF">BpHYR1_053323</name>
</gene>
<proteinExistence type="predicted"/>
<dbReference type="Proteomes" id="UP000276133">
    <property type="component" value="Unassembled WGS sequence"/>
</dbReference>
<keyword evidence="2" id="KW-1185">Reference proteome</keyword>
<evidence type="ECO:0000313" key="2">
    <source>
        <dbReference type="Proteomes" id="UP000276133"/>
    </source>
</evidence>
<accession>A0A3M7P2U9</accession>
<evidence type="ECO:0000313" key="1">
    <source>
        <dbReference type="EMBL" id="RMZ93269.1"/>
    </source>
</evidence>